<protein>
    <submittedName>
        <fullName evidence="2">Uncharacterized protein</fullName>
    </submittedName>
</protein>
<keyword evidence="1" id="KW-1133">Transmembrane helix</keyword>
<feature type="transmembrane region" description="Helical" evidence="1">
    <location>
        <begin position="44"/>
        <end position="66"/>
    </location>
</feature>
<dbReference type="RefSeq" id="WP_091162239.1">
    <property type="nucleotide sequence ID" value="NZ_CP071878.2"/>
</dbReference>
<keyword evidence="1" id="KW-0472">Membrane</keyword>
<sequence length="177" mass="20635">MTTLLHLLFVVIKSSILGLFYTPVIWFLWMLFLKAQKKYTNFKWLSVFAVYKIVGISLMVFSFTYYGDHGLGDESRIPLGHGEAMEESDQFAYFVPKGKSKQILVDTYLLKGDNLCMSVDSGYKVYNLRTKGVVNFSDEPMYNAFAVSYGLPLSRQLKDFRSQYDEYWSGWRFWLLP</sequence>
<dbReference type="AlphaFoldDB" id="A0A1G7N1R5"/>
<proteinExistence type="predicted"/>
<evidence type="ECO:0000313" key="3">
    <source>
        <dbReference type="Proteomes" id="UP000199705"/>
    </source>
</evidence>
<reference evidence="3" key="1">
    <citation type="submission" date="2016-10" db="EMBL/GenBank/DDBJ databases">
        <authorList>
            <person name="Varghese N."/>
            <person name="Submissions S."/>
        </authorList>
    </citation>
    <scope>NUCLEOTIDE SEQUENCE [LARGE SCALE GENOMIC DNA]</scope>
    <source>
        <strain evidence="3">Gh-67</strain>
    </source>
</reference>
<dbReference type="STRING" id="551996.SAMN05192573_101108"/>
<name>A0A1G7N1R5_9SPHI</name>
<dbReference type="Proteomes" id="UP000199705">
    <property type="component" value="Unassembled WGS sequence"/>
</dbReference>
<feature type="transmembrane region" description="Helical" evidence="1">
    <location>
        <begin position="6"/>
        <end position="32"/>
    </location>
</feature>
<gene>
    <name evidence="2" type="ORF">SAMN05192573_101108</name>
</gene>
<evidence type="ECO:0000256" key="1">
    <source>
        <dbReference type="SAM" id="Phobius"/>
    </source>
</evidence>
<organism evidence="2 3">
    <name type="scientific">Mucilaginibacter gossypii</name>
    <dbReference type="NCBI Taxonomy" id="551996"/>
    <lineage>
        <taxon>Bacteria</taxon>
        <taxon>Pseudomonadati</taxon>
        <taxon>Bacteroidota</taxon>
        <taxon>Sphingobacteriia</taxon>
        <taxon>Sphingobacteriales</taxon>
        <taxon>Sphingobacteriaceae</taxon>
        <taxon>Mucilaginibacter</taxon>
    </lineage>
</organism>
<accession>A0A1G7N1R5</accession>
<keyword evidence="1" id="KW-0812">Transmembrane</keyword>
<evidence type="ECO:0000313" key="2">
    <source>
        <dbReference type="EMBL" id="SDF67902.1"/>
    </source>
</evidence>
<keyword evidence="3" id="KW-1185">Reference proteome</keyword>
<dbReference type="EMBL" id="FNCG01000001">
    <property type="protein sequence ID" value="SDF67902.1"/>
    <property type="molecule type" value="Genomic_DNA"/>
</dbReference>